<accession>A0A3L6DF31</accession>
<dbReference type="EMBL" id="CM000785">
    <property type="protein sequence ID" value="AQL05708.1"/>
    <property type="molecule type" value="Genomic_DNA"/>
</dbReference>
<protein>
    <submittedName>
        <fullName evidence="1">Uncharacterized protein</fullName>
    </submittedName>
</protein>
<evidence type="ECO:0000313" key="1">
    <source>
        <dbReference type="EMBL" id="AQL05708.1"/>
    </source>
</evidence>
<sequence>MDATRQYVVYPKAQG</sequence>
<organism evidence="1">
    <name type="scientific">Zea mays</name>
    <name type="common">Maize</name>
    <dbReference type="NCBI Taxonomy" id="4577"/>
    <lineage>
        <taxon>Eukaryota</taxon>
        <taxon>Viridiplantae</taxon>
        <taxon>Streptophyta</taxon>
        <taxon>Embryophyta</taxon>
        <taxon>Tracheophyta</taxon>
        <taxon>Spermatophyta</taxon>
        <taxon>Magnoliopsida</taxon>
        <taxon>Liliopsida</taxon>
        <taxon>Poales</taxon>
        <taxon>Poaceae</taxon>
        <taxon>PACMAD clade</taxon>
        <taxon>Panicoideae</taxon>
        <taxon>Andropogonodae</taxon>
        <taxon>Andropogoneae</taxon>
        <taxon>Tripsacinae</taxon>
        <taxon>Zea</taxon>
    </lineage>
</organism>
<reference evidence="1" key="1">
    <citation type="submission" date="2015-12" db="EMBL/GenBank/DDBJ databases">
        <title>Update maize B73 reference genome by single molecule sequencing technologies.</title>
        <authorList>
            <consortium name="Maize Genome Sequencing Project"/>
            <person name="Ware D."/>
        </authorList>
    </citation>
    <scope>NUCLEOTIDE SEQUENCE</scope>
    <source>
        <tissue evidence="1">Seedling</tissue>
    </source>
</reference>
<dbReference type="EMBL" id="CM000785">
    <property type="protein sequence ID" value="AQL05701.1"/>
    <property type="molecule type" value="Genomic_DNA"/>
</dbReference>
<gene>
    <name evidence="1" type="ORF">ZEAMMB73_Zm00001d047138</name>
</gene>
<proteinExistence type="predicted"/>
<accession>A0A1D6P788</accession>
<name>A0A1D6P788_MAIZE</name>